<accession>A0A3L9Y797</accession>
<keyword evidence="1" id="KW-0808">Transferase</keyword>
<dbReference type="Gene3D" id="3.40.50.300">
    <property type="entry name" value="P-loop containing nucleotide triphosphate hydrolases"/>
    <property type="match status" value="1"/>
</dbReference>
<dbReference type="Pfam" id="PF13469">
    <property type="entry name" value="Sulfotransfer_3"/>
    <property type="match status" value="1"/>
</dbReference>
<dbReference type="RefSeq" id="WP_121896894.1">
    <property type="nucleotide sequence ID" value="NZ_RCNT01000002.1"/>
</dbReference>
<dbReference type="PANTHER" id="PTHR10605">
    <property type="entry name" value="HEPARAN SULFATE SULFOTRANSFERASE"/>
    <property type="match status" value="1"/>
</dbReference>
<evidence type="ECO:0008006" key="4">
    <source>
        <dbReference type="Google" id="ProtNLM"/>
    </source>
</evidence>
<dbReference type="SUPFAM" id="SSF52540">
    <property type="entry name" value="P-loop containing nucleoside triphosphate hydrolases"/>
    <property type="match status" value="1"/>
</dbReference>
<comment type="caution">
    <text evidence="2">The sequence shown here is derived from an EMBL/GenBank/DDBJ whole genome shotgun (WGS) entry which is preliminary data.</text>
</comment>
<dbReference type="AlphaFoldDB" id="A0A3L9Y797"/>
<proteinExistence type="predicted"/>
<evidence type="ECO:0000313" key="3">
    <source>
        <dbReference type="Proteomes" id="UP000281343"/>
    </source>
</evidence>
<protein>
    <recommendedName>
        <fullName evidence="4">Sulfotransferase</fullName>
    </recommendedName>
</protein>
<dbReference type="OrthoDB" id="981508at2"/>
<name>A0A3L9Y797_9RHOB</name>
<dbReference type="PANTHER" id="PTHR10605:SF56">
    <property type="entry name" value="BIFUNCTIONAL HEPARAN SULFATE N-DEACETYLASE_N-SULFOTRANSFERASE"/>
    <property type="match status" value="1"/>
</dbReference>
<evidence type="ECO:0000313" key="2">
    <source>
        <dbReference type="EMBL" id="RMA42957.1"/>
    </source>
</evidence>
<evidence type="ECO:0000256" key="1">
    <source>
        <dbReference type="ARBA" id="ARBA00022679"/>
    </source>
</evidence>
<keyword evidence="3" id="KW-1185">Reference proteome</keyword>
<organism evidence="2 3">
    <name type="scientific">Rhodophyticola porphyridii</name>
    <dbReference type="NCBI Taxonomy" id="1852017"/>
    <lineage>
        <taxon>Bacteria</taxon>
        <taxon>Pseudomonadati</taxon>
        <taxon>Pseudomonadota</taxon>
        <taxon>Alphaproteobacteria</taxon>
        <taxon>Rhodobacterales</taxon>
        <taxon>Roseobacteraceae</taxon>
        <taxon>Rhodophyticola</taxon>
    </lineage>
</organism>
<gene>
    <name evidence="2" type="ORF">D9R08_04720</name>
</gene>
<dbReference type="EMBL" id="RCNT01000002">
    <property type="protein sequence ID" value="RMA42957.1"/>
    <property type="molecule type" value="Genomic_DNA"/>
</dbReference>
<dbReference type="InterPro" id="IPR027417">
    <property type="entry name" value="P-loop_NTPase"/>
</dbReference>
<dbReference type="Proteomes" id="UP000281343">
    <property type="component" value="Unassembled WGS sequence"/>
</dbReference>
<reference evidence="2 3" key="1">
    <citation type="submission" date="2018-10" db="EMBL/GenBank/DDBJ databases">
        <authorList>
            <person name="Jung H.S."/>
            <person name="Jeon C.O."/>
        </authorList>
    </citation>
    <scope>NUCLEOTIDE SEQUENCE [LARGE SCALE GENOMIC DNA]</scope>
    <source>
        <strain evidence="2 3">MA-7-27</strain>
    </source>
</reference>
<dbReference type="InterPro" id="IPR037359">
    <property type="entry name" value="NST/OST"/>
</dbReference>
<sequence length="288" mass="32202">MAETAIMFGLGAAKAGTTWLYRYLAQHPDVAMPAVKELHWFDTCETGKWARQVTRMDRERARRADRLPTGDAGQDRRLKREIRAYDAWIDVLKTRGRDTAYVDFLRGTGAVKLTGDITPAYGTLGEDSLRRMERLGPVARFVFLMRDPLDRLWSNVRMVAARDAGDFAANAGARLDQVLDGRDEAAALRSDYATTLQRTARALNPANLFLGFYETLFDRETIAALCGFLGIAPRPAQTGVRVLPGTDLKMTEGQRRRALAWLAPQYAAVAARCGPLPRRWTEHMEALA</sequence>
<dbReference type="GO" id="GO:0008146">
    <property type="term" value="F:sulfotransferase activity"/>
    <property type="evidence" value="ECO:0007669"/>
    <property type="project" value="InterPro"/>
</dbReference>